<keyword evidence="1" id="KW-0812">Transmembrane</keyword>
<evidence type="ECO:0000313" key="4">
    <source>
        <dbReference type="Proteomes" id="UP000187134"/>
    </source>
</evidence>
<dbReference type="Pfam" id="PF14317">
    <property type="entry name" value="YcxB"/>
    <property type="match status" value="1"/>
</dbReference>
<reference evidence="3 4" key="1">
    <citation type="submission" date="2016-11" db="EMBL/GenBank/DDBJ databases">
        <title>Paenibacillus species isolates.</title>
        <authorList>
            <person name="Beno S.M."/>
        </authorList>
    </citation>
    <scope>NUCLEOTIDE SEQUENCE [LARGE SCALE GENOMIC DNA]</scope>
    <source>
        <strain evidence="3 4">FSL H8-0246</strain>
    </source>
</reference>
<feature type="transmembrane region" description="Helical" evidence="1">
    <location>
        <begin position="48"/>
        <end position="69"/>
    </location>
</feature>
<dbReference type="AlphaFoldDB" id="A0A1R1C3T3"/>
<dbReference type="RefSeq" id="WP_076330169.1">
    <property type="nucleotide sequence ID" value="NZ_MRTJ01000001.1"/>
</dbReference>
<dbReference type="OrthoDB" id="1496204at2"/>
<feature type="transmembrane region" description="Helical" evidence="1">
    <location>
        <begin position="22"/>
        <end position="42"/>
    </location>
</feature>
<evidence type="ECO:0000256" key="1">
    <source>
        <dbReference type="SAM" id="Phobius"/>
    </source>
</evidence>
<protein>
    <recommendedName>
        <fullName evidence="2">YcxB-like C-terminal domain-containing protein</fullName>
    </recommendedName>
</protein>
<sequence>MMHIQLTGEDYWQMNKFAMFKLYGKGMLIAVCVLPVAIAIIFRQLDFSWVQAIIAALLCSTFANGMTYIRTKKKIKKLARESKGILGDHQLEISEQEIRWSNDMTSGATQWKGLESFSETKHYFFIFINKASAHVIPKRFFETETEEVQFAEQVRAHMKTANHNT</sequence>
<name>A0A1R1C3T3_PAEAM</name>
<dbReference type="InterPro" id="IPR025588">
    <property type="entry name" value="YcxB-like_C"/>
</dbReference>
<gene>
    <name evidence="3" type="ORF">BK131_01225</name>
</gene>
<dbReference type="Proteomes" id="UP000187134">
    <property type="component" value="Unassembled WGS sequence"/>
</dbReference>
<proteinExistence type="predicted"/>
<accession>A0A1R1C3T3</accession>
<organism evidence="3 4">
    <name type="scientific">Paenibacillus amylolyticus</name>
    <dbReference type="NCBI Taxonomy" id="1451"/>
    <lineage>
        <taxon>Bacteria</taxon>
        <taxon>Bacillati</taxon>
        <taxon>Bacillota</taxon>
        <taxon>Bacilli</taxon>
        <taxon>Bacillales</taxon>
        <taxon>Paenibacillaceae</taxon>
        <taxon>Paenibacillus</taxon>
    </lineage>
</organism>
<evidence type="ECO:0000313" key="3">
    <source>
        <dbReference type="EMBL" id="OMF16648.1"/>
    </source>
</evidence>
<comment type="caution">
    <text evidence="3">The sequence shown here is derived from an EMBL/GenBank/DDBJ whole genome shotgun (WGS) entry which is preliminary data.</text>
</comment>
<keyword evidence="1" id="KW-1133">Transmembrane helix</keyword>
<dbReference type="EMBL" id="MRTJ01000001">
    <property type="protein sequence ID" value="OMF16648.1"/>
    <property type="molecule type" value="Genomic_DNA"/>
</dbReference>
<keyword evidence="1" id="KW-0472">Membrane</keyword>
<feature type="domain" description="YcxB-like C-terminal" evidence="2">
    <location>
        <begin position="93"/>
        <end position="152"/>
    </location>
</feature>
<evidence type="ECO:0000259" key="2">
    <source>
        <dbReference type="Pfam" id="PF14317"/>
    </source>
</evidence>